<gene>
    <name evidence="3" type="ORF">BU26DRAFT_561670</name>
</gene>
<reference evidence="3" key="1">
    <citation type="journal article" date="2020" name="Stud. Mycol.">
        <title>101 Dothideomycetes genomes: a test case for predicting lifestyles and emergence of pathogens.</title>
        <authorList>
            <person name="Haridas S."/>
            <person name="Albert R."/>
            <person name="Binder M."/>
            <person name="Bloem J."/>
            <person name="Labutti K."/>
            <person name="Salamov A."/>
            <person name="Andreopoulos B."/>
            <person name="Baker S."/>
            <person name="Barry K."/>
            <person name="Bills G."/>
            <person name="Bluhm B."/>
            <person name="Cannon C."/>
            <person name="Castanera R."/>
            <person name="Culley D."/>
            <person name="Daum C."/>
            <person name="Ezra D."/>
            <person name="Gonzalez J."/>
            <person name="Henrissat B."/>
            <person name="Kuo A."/>
            <person name="Liang C."/>
            <person name="Lipzen A."/>
            <person name="Lutzoni F."/>
            <person name="Magnuson J."/>
            <person name="Mondo S."/>
            <person name="Nolan M."/>
            <person name="Ohm R."/>
            <person name="Pangilinan J."/>
            <person name="Park H.-J."/>
            <person name="Ramirez L."/>
            <person name="Alfaro M."/>
            <person name="Sun H."/>
            <person name="Tritt A."/>
            <person name="Yoshinaga Y."/>
            <person name="Zwiers L.-H."/>
            <person name="Turgeon B."/>
            <person name="Goodwin S."/>
            <person name="Spatafora J."/>
            <person name="Crous P."/>
            <person name="Grigoriev I."/>
        </authorList>
    </citation>
    <scope>NUCLEOTIDE SEQUENCE</scope>
    <source>
        <strain evidence="3">CBS 122368</strain>
    </source>
</reference>
<dbReference type="EMBL" id="ML987192">
    <property type="protein sequence ID" value="KAF2251877.1"/>
    <property type="molecule type" value="Genomic_DNA"/>
</dbReference>
<name>A0A6A6INR4_9PLEO</name>
<feature type="compositionally biased region" description="Polar residues" evidence="2">
    <location>
        <begin position="15"/>
        <end position="44"/>
    </location>
</feature>
<evidence type="ECO:0000256" key="1">
    <source>
        <dbReference type="SAM" id="Coils"/>
    </source>
</evidence>
<keyword evidence="1" id="KW-0175">Coiled coil</keyword>
<dbReference type="GeneID" id="54586273"/>
<accession>A0A6A6INR4</accession>
<organism evidence="3 4">
    <name type="scientific">Trematosphaeria pertusa</name>
    <dbReference type="NCBI Taxonomy" id="390896"/>
    <lineage>
        <taxon>Eukaryota</taxon>
        <taxon>Fungi</taxon>
        <taxon>Dikarya</taxon>
        <taxon>Ascomycota</taxon>
        <taxon>Pezizomycotina</taxon>
        <taxon>Dothideomycetes</taxon>
        <taxon>Pleosporomycetidae</taxon>
        <taxon>Pleosporales</taxon>
        <taxon>Massarineae</taxon>
        <taxon>Trematosphaeriaceae</taxon>
        <taxon>Trematosphaeria</taxon>
    </lineage>
</organism>
<sequence>MGEYDTLFANLSVQSSSYPKLATTPRSGPVTPNKSQSSLNTPLPTVSGARPEDNERRHKELSDRVDRLERVLELTRLRGGEDVSKSTSNIHRNDAAGFFMKEWDEMRAQEAEQKRIIEEKDLEIAMLRQQKDERPLSQYNLFKSWEDKNKLLLEENRKLKEQFQKMENMVFQHRKEKESLQHKHEKKAKLLKAERKATRELKGEIEKLKRPSEAVSVAKAKELEHERLAEKDKKKNRRYQRARAIDFSDHWNAFDNSDSDA</sequence>
<keyword evidence="4" id="KW-1185">Reference proteome</keyword>
<dbReference type="RefSeq" id="XP_033686881.1">
    <property type="nucleotide sequence ID" value="XM_033832943.1"/>
</dbReference>
<dbReference type="Proteomes" id="UP000800094">
    <property type="component" value="Unassembled WGS sequence"/>
</dbReference>
<protein>
    <submittedName>
        <fullName evidence="3">Uncharacterized protein</fullName>
    </submittedName>
</protein>
<dbReference type="AlphaFoldDB" id="A0A6A6INR4"/>
<feature type="coiled-coil region" evidence="1">
    <location>
        <begin position="142"/>
        <end position="176"/>
    </location>
</feature>
<evidence type="ECO:0000313" key="3">
    <source>
        <dbReference type="EMBL" id="KAF2251877.1"/>
    </source>
</evidence>
<feature type="compositionally biased region" description="Basic and acidic residues" evidence="2">
    <location>
        <begin position="50"/>
        <end position="62"/>
    </location>
</feature>
<evidence type="ECO:0000256" key="2">
    <source>
        <dbReference type="SAM" id="MobiDB-lite"/>
    </source>
</evidence>
<evidence type="ECO:0000313" key="4">
    <source>
        <dbReference type="Proteomes" id="UP000800094"/>
    </source>
</evidence>
<proteinExistence type="predicted"/>
<feature type="region of interest" description="Disordered" evidence="2">
    <location>
        <begin position="15"/>
        <end position="62"/>
    </location>
</feature>